<gene>
    <name evidence="3" type="ORF">OsI_30166</name>
</gene>
<dbReference type="EMBL" id="CM000133">
    <property type="protein sequence ID" value="EAZ07912.1"/>
    <property type="molecule type" value="Genomic_DNA"/>
</dbReference>
<evidence type="ECO:0000313" key="4">
    <source>
        <dbReference type="Proteomes" id="UP000007015"/>
    </source>
</evidence>
<proteinExistence type="predicted"/>
<sequence length="181" mass="19947">MEVEEMKPAGAGGTTVGDGFFTEADLAAADQLVQLSVSGGGCEDDGYDSSSSTTLQSVNNAEASAAMDDDDDMGLDRRVRKRYRHLSELYAATLPVKENHGGGKRKKREEDMGKKKQPQPQPQPQRAALEESGTHGWMDGPICKYFLLVGCLLSLFLVNLVFSFCHLRVEWTEKKKNLYKV</sequence>
<evidence type="ECO:0000256" key="1">
    <source>
        <dbReference type="SAM" id="MobiDB-lite"/>
    </source>
</evidence>
<keyword evidence="4" id="KW-1185">Reference proteome</keyword>
<keyword evidence="2" id="KW-0472">Membrane</keyword>
<dbReference type="HOGENOM" id="CLU_127914_0_0_1"/>
<dbReference type="PANTHER" id="PTHR35167">
    <property type="entry name" value="OS05G0216466 PROTEIN"/>
    <property type="match status" value="1"/>
</dbReference>
<dbReference type="AlphaFoldDB" id="A2YXV1"/>
<protein>
    <submittedName>
        <fullName evidence="3">Uncharacterized protein</fullName>
    </submittedName>
</protein>
<feature type="transmembrane region" description="Helical" evidence="2">
    <location>
        <begin position="145"/>
        <end position="167"/>
    </location>
</feature>
<name>A2YXV1_ORYSI</name>
<dbReference type="PANTHER" id="PTHR35167:SF1">
    <property type="entry name" value="OS08G0549900 PROTEIN"/>
    <property type="match status" value="1"/>
</dbReference>
<reference evidence="3 4" key="1">
    <citation type="journal article" date="2005" name="PLoS Biol.">
        <title>The genomes of Oryza sativa: a history of duplications.</title>
        <authorList>
            <person name="Yu J."/>
            <person name="Wang J."/>
            <person name="Lin W."/>
            <person name="Li S."/>
            <person name="Li H."/>
            <person name="Zhou J."/>
            <person name="Ni P."/>
            <person name="Dong W."/>
            <person name="Hu S."/>
            <person name="Zeng C."/>
            <person name="Zhang J."/>
            <person name="Zhang Y."/>
            <person name="Li R."/>
            <person name="Xu Z."/>
            <person name="Li S."/>
            <person name="Li X."/>
            <person name="Zheng H."/>
            <person name="Cong L."/>
            <person name="Lin L."/>
            <person name="Yin J."/>
            <person name="Geng J."/>
            <person name="Li G."/>
            <person name="Shi J."/>
            <person name="Liu J."/>
            <person name="Lv H."/>
            <person name="Li J."/>
            <person name="Wang J."/>
            <person name="Deng Y."/>
            <person name="Ran L."/>
            <person name="Shi X."/>
            <person name="Wang X."/>
            <person name="Wu Q."/>
            <person name="Li C."/>
            <person name="Ren X."/>
            <person name="Wang J."/>
            <person name="Wang X."/>
            <person name="Li D."/>
            <person name="Liu D."/>
            <person name="Zhang X."/>
            <person name="Ji Z."/>
            <person name="Zhao W."/>
            <person name="Sun Y."/>
            <person name="Zhang Z."/>
            <person name="Bao J."/>
            <person name="Han Y."/>
            <person name="Dong L."/>
            <person name="Ji J."/>
            <person name="Chen P."/>
            <person name="Wu S."/>
            <person name="Liu J."/>
            <person name="Xiao Y."/>
            <person name="Bu D."/>
            <person name="Tan J."/>
            <person name="Yang L."/>
            <person name="Ye C."/>
            <person name="Zhang J."/>
            <person name="Xu J."/>
            <person name="Zhou Y."/>
            <person name="Yu Y."/>
            <person name="Zhang B."/>
            <person name="Zhuang S."/>
            <person name="Wei H."/>
            <person name="Liu B."/>
            <person name="Lei M."/>
            <person name="Yu H."/>
            <person name="Li Y."/>
            <person name="Xu H."/>
            <person name="Wei S."/>
            <person name="He X."/>
            <person name="Fang L."/>
            <person name="Zhang Z."/>
            <person name="Zhang Y."/>
            <person name="Huang X."/>
            <person name="Su Z."/>
            <person name="Tong W."/>
            <person name="Li J."/>
            <person name="Tong Z."/>
            <person name="Li S."/>
            <person name="Ye J."/>
            <person name="Wang L."/>
            <person name="Fang L."/>
            <person name="Lei T."/>
            <person name="Chen C."/>
            <person name="Chen H."/>
            <person name="Xu Z."/>
            <person name="Li H."/>
            <person name="Huang H."/>
            <person name="Zhang F."/>
            <person name="Xu H."/>
            <person name="Li N."/>
            <person name="Zhao C."/>
            <person name="Li S."/>
            <person name="Dong L."/>
            <person name="Huang Y."/>
            <person name="Li L."/>
            <person name="Xi Y."/>
            <person name="Qi Q."/>
            <person name="Li W."/>
            <person name="Zhang B."/>
            <person name="Hu W."/>
            <person name="Zhang Y."/>
            <person name="Tian X."/>
            <person name="Jiao Y."/>
            <person name="Liang X."/>
            <person name="Jin J."/>
            <person name="Gao L."/>
            <person name="Zheng W."/>
            <person name="Hao B."/>
            <person name="Liu S."/>
            <person name="Wang W."/>
            <person name="Yuan L."/>
            <person name="Cao M."/>
            <person name="McDermott J."/>
            <person name="Samudrala R."/>
            <person name="Wang J."/>
            <person name="Wong G.K."/>
            <person name="Yang H."/>
        </authorList>
    </citation>
    <scope>NUCLEOTIDE SEQUENCE [LARGE SCALE GENOMIC DNA]</scope>
    <source>
        <strain evidence="4">cv. 93-11</strain>
    </source>
</reference>
<keyword evidence="2" id="KW-1133">Transmembrane helix</keyword>
<dbReference type="Gramene" id="BGIOSGA029129-TA">
    <property type="protein sequence ID" value="BGIOSGA029129-PA"/>
    <property type="gene ID" value="BGIOSGA029129"/>
</dbReference>
<organism evidence="3 4">
    <name type="scientific">Oryza sativa subsp. indica</name>
    <name type="common">Rice</name>
    <dbReference type="NCBI Taxonomy" id="39946"/>
    <lineage>
        <taxon>Eukaryota</taxon>
        <taxon>Viridiplantae</taxon>
        <taxon>Streptophyta</taxon>
        <taxon>Embryophyta</taxon>
        <taxon>Tracheophyta</taxon>
        <taxon>Spermatophyta</taxon>
        <taxon>Magnoliopsida</taxon>
        <taxon>Liliopsida</taxon>
        <taxon>Poales</taxon>
        <taxon>Poaceae</taxon>
        <taxon>BOP clade</taxon>
        <taxon>Oryzoideae</taxon>
        <taxon>Oryzeae</taxon>
        <taxon>Oryzinae</taxon>
        <taxon>Oryza</taxon>
        <taxon>Oryza sativa</taxon>
    </lineage>
</organism>
<evidence type="ECO:0000313" key="3">
    <source>
        <dbReference type="EMBL" id="EAZ07912.1"/>
    </source>
</evidence>
<evidence type="ECO:0000256" key="2">
    <source>
        <dbReference type="SAM" id="Phobius"/>
    </source>
</evidence>
<keyword evidence="2" id="KW-0812">Transmembrane</keyword>
<dbReference type="Proteomes" id="UP000007015">
    <property type="component" value="Chromosome 8"/>
</dbReference>
<feature type="region of interest" description="Disordered" evidence="1">
    <location>
        <begin position="93"/>
        <end position="133"/>
    </location>
</feature>
<accession>A2YXV1</accession>